<evidence type="ECO:0000256" key="1">
    <source>
        <dbReference type="SAM" id="MobiDB-lite"/>
    </source>
</evidence>
<dbReference type="EMBL" id="OU898283">
    <property type="protein sequence ID" value="CAG9838745.1"/>
    <property type="molecule type" value="Genomic_DNA"/>
</dbReference>
<keyword evidence="4" id="KW-1185">Reference proteome</keyword>
<name>A0A9N9TAJ7_DIABA</name>
<evidence type="ECO:0000256" key="2">
    <source>
        <dbReference type="SAM" id="SignalP"/>
    </source>
</evidence>
<keyword evidence="2" id="KW-0732">Signal</keyword>
<proteinExistence type="predicted"/>
<evidence type="ECO:0000313" key="4">
    <source>
        <dbReference type="Proteomes" id="UP001153709"/>
    </source>
</evidence>
<reference evidence="3" key="1">
    <citation type="submission" date="2022-01" db="EMBL/GenBank/DDBJ databases">
        <authorList>
            <person name="King R."/>
        </authorList>
    </citation>
    <scope>NUCLEOTIDE SEQUENCE</scope>
</reference>
<accession>A0A9N9TAJ7</accession>
<protein>
    <submittedName>
        <fullName evidence="3">Uncharacterized protein</fullName>
    </submittedName>
</protein>
<dbReference type="OrthoDB" id="3176171at2759"/>
<gene>
    <name evidence="3" type="ORF">DIABBA_LOCUS11588</name>
</gene>
<evidence type="ECO:0000313" key="3">
    <source>
        <dbReference type="EMBL" id="CAG9838745.1"/>
    </source>
</evidence>
<feature type="chain" id="PRO_5040310760" evidence="2">
    <location>
        <begin position="21"/>
        <end position="130"/>
    </location>
</feature>
<dbReference type="AlphaFoldDB" id="A0A9N9TAJ7"/>
<sequence length="130" mass="15417">MHHSLLIVFVSFIVEKRILQTPPQVNLEELADLEGPQLAELVRLYMQENEALRKDNAELFTSRDLLQRDHEVVCRENERLLKKLEEVNSFVQTKTHRRHNSVEDKTNGAKNRRVQTRYSDEENHVKNDEK</sequence>
<feature type="region of interest" description="Disordered" evidence="1">
    <location>
        <begin position="92"/>
        <end position="130"/>
    </location>
</feature>
<dbReference type="Proteomes" id="UP001153709">
    <property type="component" value="Chromosome 8"/>
</dbReference>
<organism evidence="3 4">
    <name type="scientific">Diabrotica balteata</name>
    <name type="common">Banded cucumber beetle</name>
    <dbReference type="NCBI Taxonomy" id="107213"/>
    <lineage>
        <taxon>Eukaryota</taxon>
        <taxon>Metazoa</taxon>
        <taxon>Ecdysozoa</taxon>
        <taxon>Arthropoda</taxon>
        <taxon>Hexapoda</taxon>
        <taxon>Insecta</taxon>
        <taxon>Pterygota</taxon>
        <taxon>Neoptera</taxon>
        <taxon>Endopterygota</taxon>
        <taxon>Coleoptera</taxon>
        <taxon>Polyphaga</taxon>
        <taxon>Cucujiformia</taxon>
        <taxon>Chrysomeloidea</taxon>
        <taxon>Chrysomelidae</taxon>
        <taxon>Galerucinae</taxon>
        <taxon>Diabroticina</taxon>
        <taxon>Diabroticites</taxon>
        <taxon>Diabrotica</taxon>
    </lineage>
</organism>
<feature type="compositionally biased region" description="Basic and acidic residues" evidence="1">
    <location>
        <begin position="118"/>
        <end position="130"/>
    </location>
</feature>
<feature type="signal peptide" evidence="2">
    <location>
        <begin position="1"/>
        <end position="20"/>
    </location>
</feature>